<accession>L9WXM2</accession>
<dbReference type="Proteomes" id="UP000011531">
    <property type="component" value="Unassembled WGS sequence"/>
</dbReference>
<evidence type="ECO:0000313" key="3">
    <source>
        <dbReference type="Proteomes" id="UP000011531"/>
    </source>
</evidence>
<keyword evidence="3" id="KW-1185">Reference proteome</keyword>
<comment type="caution">
    <text evidence="2">The sequence shown here is derived from an EMBL/GenBank/DDBJ whole genome shotgun (WGS) entry which is preliminary data.</text>
</comment>
<protein>
    <submittedName>
        <fullName evidence="2">Uncharacterized protein</fullName>
    </submittedName>
</protein>
<organism evidence="2 3">
    <name type="scientific">Natronococcus jeotgali DSM 18795</name>
    <dbReference type="NCBI Taxonomy" id="1227498"/>
    <lineage>
        <taxon>Archaea</taxon>
        <taxon>Methanobacteriati</taxon>
        <taxon>Methanobacteriota</taxon>
        <taxon>Stenosarchaea group</taxon>
        <taxon>Halobacteria</taxon>
        <taxon>Halobacteriales</taxon>
        <taxon>Natrialbaceae</taxon>
        <taxon>Natronococcus</taxon>
    </lineage>
</organism>
<dbReference type="RefSeq" id="WP_008426218.1">
    <property type="nucleotide sequence ID" value="NZ_AOIA01000151.1"/>
</dbReference>
<feature type="region of interest" description="Disordered" evidence="1">
    <location>
        <begin position="1"/>
        <end position="31"/>
    </location>
</feature>
<proteinExistence type="predicted"/>
<evidence type="ECO:0000313" key="2">
    <source>
        <dbReference type="EMBL" id="ELY53093.1"/>
    </source>
</evidence>
<evidence type="ECO:0000256" key="1">
    <source>
        <dbReference type="SAM" id="MobiDB-lite"/>
    </source>
</evidence>
<dbReference type="AlphaFoldDB" id="L9WXM2"/>
<sequence length="71" mass="7767">MIEGRGHATLRRVGSPPFAFSETQTESETQTTALEGAVRETTRIERDGLLAVERRLDPSTVGIVIEDAAIR</sequence>
<gene>
    <name evidence="2" type="ORF">C492_18579</name>
</gene>
<reference evidence="2 3" key="1">
    <citation type="journal article" date="2014" name="PLoS Genet.">
        <title>Phylogenetically driven sequencing of extremely halophilic archaea reveals strategies for static and dynamic osmo-response.</title>
        <authorList>
            <person name="Becker E.A."/>
            <person name="Seitzer P.M."/>
            <person name="Tritt A."/>
            <person name="Larsen D."/>
            <person name="Krusor M."/>
            <person name="Yao A.I."/>
            <person name="Wu D."/>
            <person name="Madern D."/>
            <person name="Eisen J.A."/>
            <person name="Darling A.E."/>
            <person name="Facciotti M.T."/>
        </authorList>
    </citation>
    <scope>NUCLEOTIDE SEQUENCE [LARGE SCALE GENOMIC DNA]</scope>
    <source>
        <strain evidence="2 3">DSM 18795</strain>
    </source>
</reference>
<dbReference type="EMBL" id="AOIA01000151">
    <property type="protein sequence ID" value="ELY53093.1"/>
    <property type="molecule type" value="Genomic_DNA"/>
</dbReference>
<name>L9WXM2_9EURY</name>
<feature type="compositionally biased region" description="Low complexity" evidence="1">
    <location>
        <begin position="21"/>
        <end position="31"/>
    </location>
</feature>
<dbReference type="STRING" id="1227498.C492_18579"/>